<dbReference type="Proteomes" id="UP000317977">
    <property type="component" value="Unassembled WGS sequence"/>
</dbReference>
<dbReference type="InterPro" id="IPR013429">
    <property type="entry name" value="Regulatory_FmdB_Zinc_ribbon"/>
</dbReference>
<accession>A0A5C6EKU8</accession>
<evidence type="ECO:0000259" key="1">
    <source>
        <dbReference type="SMART" id="SM00834"/>
    </source>
</evidence>
<proteinExistence type="predicted"/>
<dbReference type="NCBIfam" id="TIGR02605">
    <property type="entry name" value="CxxC_CxxC_SSSS"/>
    <property type="match status" value="1"/>
</dbReference>
<comment type="caution">
    <text evidence="2">The sequence shown here is derived from an EMBL/GenBank/DDBJ whole genome shotgun (WGS) entry which is preliminary data.</text>
</comment>
<reference evidence="2 3" key="1">
    <citation type="submission" date="2019-02" db="EMBL/GenBank/DDBJ databases">
        <title>Deep-cultivation of Planctomycetes and their phenomic and genomic characterization uncovers novel biology.</title>
        <authorList>
            <person name="Wiegand S."/>
            <person name="Jogler M."/>
            <person name="Boedeker C."/>
            <person name="Pinto D."/>
            <person name="Vollmers J."/>
            <person name="Rivas-Marin E."/>
            <person name="Kohn T."/>
            <person name="Peeters S.H."/>
            <person name="Heuer A."/>
            <person name="Rast P."/>
            <person name="Oberbeckmann S."/>
            <person name="Bunk B."/>
            <person name="Jeske O."/>
            <person name="Meyerdierks A."/>
            <person name="Storesund J.E."/>
            <person name="Kallscheuer N."/>
            <person name="Luecker S."/>
            <person name="Lage O.M."/>
            <person name="Pohl T."/>
            <person name="Merkel B.J."/>
            <person name="Hornburger P."/>
            <person name="Mueller R.-W."/>
            <person name="Bruemmer F."/>
            <person name="Labrenz M."/>
            <person name="Spormann A.M."/>
            <person name="Op Den Camp H."/>
            <person name="Overmann J."/>
            <person name="Amann R."/>
            <person name="Jetten M.S.M."/>
            <person name="Mascher T."/>
            <person name="Medema M.H."/>
            <person name="Devos D.P."/>
            <person name="Kaster A.-K."/>
            <person name="Ovreas L."/>
            <person name="Rohde M."/>
            <person name="Galperin M.Y."/>
            <person name="Jogler C."/>
        </authorList>
    </citation>
    <scope>NUCLEOTIDE SEQUENCE [LARGE SCALE GENOMIC DNA]</scope>
    <source>
        <strain evidence="2 3">Poly59</strain>
    </source>
</reference>
<name>A0A5C6EKU8_9BACT</name>
<dbReference type="Pfam" id="PF09723">
    <property type="entry name" value="Zn_ribbon_8"/>
    <property type="match status" value="1"/>
</dbReference>
<dbReference type="EMBL" id="SJPX01000004">
    <property type="protein sequence ID" value="TWU49762.1"/>
    <property type="molecule type" value="Genomic_DNA"/>
</dbReference>
<organism evidence="2 3">
    <name type="scientific">Rubripirellula reticaptiva</name>
    <dbReference type="NCBI Taxonomy" id="2528013"/>
    <lineage>
        <taxon>Bacteria</taxon>
        <taxon>Pseudomonadati</taxon>
        <taxon>Planctomycetota</taxon>
        <taxon>Planctomycetia</taxon>
        <taxon>Pirellulales</taxon>
        <taxon>Pirellulaceae</taxon>
        <taxon>Rubripirellula</taxon>
    </lineage>
</organism>
<sequence length="106" mass="10954">MGDHSPSYRSTRGMLQNVDPFQVPFMPLYEYECKSCDQVIEILVSTPSADVIPNDAQCPGCGSGQFQRVFSVTASPTVKSGAASESLPIAGGGGSCGAPRCCGGSC</sequence>
<dbReference type="SMART" id="SM00834">
    <property type="entry name" value="CxxC_CXXC_SSSS"/>
    <property type="match status" value="1"/>
</dbReference>
<dbReference type="AlphaFoldDB" id="A0A5C6EKU8"/>
<keyword evidence="3" id="KW-1185">Reference proteome</keyword>
<evidence type="ECO:0000313" key="2">
    <source>
        <dbReference type="EMBL" id="TWU49762.1"/>
    </source>
</evidence>
<dbReference type="RefSeq" id="WP_246151805.1">
    <property type="nucleotide sequence ID" value="NZ_SJPX01000004.1"/>
</dbReference>
<feature type="domain" description="Putative regulatory protein FmdB zinc ribbon" evidence="1">
    <location>
        <begin position="26"/>
        <end position="71"/>
    </location>
</feature>
<evidence type="ECO:0000313" key="3">
    <source>
        <dbReference type="Proteomes" id="UP000317977"/>
    </source>
</evidence>
<protein>
    <submittedName>
        <fullName evidence="2">Zinc ribbon domain protein</fullName>
    </submittedName>
</protein>
<gene>
    <name evidence="2" type="ORF">Poly59_43870</name>
</gene>